<dbReference type="InterPro" id="IPR012340">
    <property type="entry name" value="NA-bd_OB-fold"/>
</dbReference>
<dbReference type="InterPro" id="IPR052069">
    <property type="entry name" value="Ca-reg_mRNA-binding_domain"/>
</dbReference>
<dbReference type="InterPro" id="IPR011129">
    <property type="entry name" value="CSD"/>
</dbReference>
<keyword evidence="2" id="KW-0812">Transmembrane</keyword>
<keyword evidence="2" id="KW-0472">Membrane</keyword>
<evidence type="ECO:0000313" key="4">
    <source>
        <dbReference type="EMBL" id="OZI28662.1"/>
    </source>
</evidence>
<keyword evidence="1" id="KW-0597">Phosphoprotein</keyword>
<proteinExistence type="predicted"/>
<evidence type="ECO:0000313" key="5">
    <source>
        <dbReference type="Proteomes" id="UP000217005"/>
    </source>
</evidence>
<name>A0A261RVG7_9BORD</name>
<feature type="transmembrane region" description="Helical" evidence="2">
    <location>
        <begin position="112"/>
        <end position="131"/>
    </location>
</feature>
<dbReference type="GO" id="GO:0005829">
    <property type="term" value="C:cytosol"/>
    <property type="evidence" value="ECO:0007669"/>
    <property type="project" value="UniProtKB-ARBA"/>
</dbReference>
<comment type="caution">
    <text evidence="4">The sequence shown here is derived from an EMBL/GenBank/DDBJ whole genome shotgun (WGS) entry which is preliminary data.</text>
</comment>
<dbReference type="Proteomes" id="UP000217005">
    <property type="component" value="Unassembled WGS sequence"/>
</dbReference>
<dbReference type="Gene3D" id="2.40.50.140">
    <property type="entry name" value="Nucleic acid-binding proteins"/>
    <property type="match status" value="1"/>
</dbReference>
<evidence type="ECO:0000259" key="3">
    <source>
        <dbReference type="PROSITE" id="PS51857"/>
    </source>
</evidence>
<sequence>MKGLKEGRIRRWDDARGFGFIAPDDGGEGVFVHISAFESGRPDLAQRVRFFVEAGKDGRPRARQVRLLDAAQGAPAPARGRVVHGLGAKTALFLGLVVAGLVAAIAFGALPLWLGLVYAGMSVLAFVVYAADKSSARAGVRRIPESTLHMLALAGGWPGALVAQQMLRHKSSKPSFLAVYWLTALLNVAACVLLTQPMVRSWLLAWVQRLGA</sequence>
<reference evidence="4 5" key="1">
    <citation type="submission" date="2017-05" db="EMBL/GenBank/DDBJ databases">
        <title>Complete and WGS of Bordetella genogroups.</title>
        <authorList>
            <person name="Spilker T."/>
            <person name="LiPuma J."/>
        </authorList>
    </citation>
    <scope>NUCLEOTIDE SEQUENCE [LARGE SCALE GENOMIC DNA]</scope>
    <source>
        <strain evidence="4 5">AU17610</strain>
    </source>
</reference>
<evidence type="ECO:0000256" key="2">
    <source>
        <dbReference type="SAM" id="Phobius"/>
    </source>
</evidence>
<dbReference type="GO" id="GO:0043488">
    <property type="term" value="P:regulation of mRNA stability"/>
    <property type="evidence" value="ECO:0007669"/>
    <property type="project" value="TreeGrafter"/>
</dbReference>
<dbReference type="GO" id="GO:0003730">
    <property type="term" value="F:mRNA 3'-UTR binding"/>
    <property type="evidence" value="ECO:0007669"/>
    <property type="project" value="TreeGrafter"/>
</dbReference>
<feature type="domain" description="CSD" evidence="3">
    <location>
        <begin position="4"/>
        <end position="67"/>
    </location>
</feature>
<organism evidence="4 5">
    <name type="scientific">Bordetella genomosp. 1</name>
    <dbReference type="NCBI Taxonomy" id="1395607"/>
    <lineage>
        <taxon>Bacteria</taxon>
        <taxon>Pseudomonadati</taxon>
        <taxon>Pseudomonadota</taxon>
        <taxon>Betaproteobacteria</taxon>
        <taxon>Burkholderiales</taxon>
        <taxon>Alcaligenaceae</taxon>
        <taxon>Bordetella</taxon>
    </lineage>
</organism>
<dbReference type="CDD" id="cd04458">
    <property type="entry name" value="CSP_CDS"/>
    <property type="match status" value="1"/>
</dbReference>
<dbReference type="EMBL" id="NEVL01000006">
    <property type="protein sequence ID" value="OZI28662.1"/>
    <property type="molecule type" value="Genomic_DNA"/>
</dbReference>
<keyword evidence="2" id="KW-1133">Transmembrane helix</keyword>
<dbReference type="SUPFAM" id="SSF50249">
    <property type="entry name" value="Nucleic acid-binding proteins"/>
    <property type="match status" value="1"/>
</dbReference>
<gene>
    <name evidence="4" type="ORF">CEG14_22170</name>
</gene>
<protein>
    <recommendedName>
        <fullName evidence="3">CSD domain-containing protein</fullName>
    </recommendedName>
</protein>
<dbReference type="PANTHER" id="PTHR12962">
    <property type="entry name" value="CALCIUM-REGULATED HEAT STABLE PROTEIN CRHSP-24-RELATED"/>
    <property type="match status" value="1"/>
</dbReference>
<dbReference type="OrthoDB" id="72963at2"/>
<dbReference type="Pfam" id="PF00313">
    <property type="entry name" value="CSD"/>
    <property type="match status" value="1"/>
</dbReference>
<feature type="transmembrane region" description="Helical" evidence="2">
    <location>
        <begin position="175"/>
        <end position="194"/>
    </location>
</feature>
<dbReference type="InterPro" id="IPR002059">
    <property type="entry name" value="CSP_DNA-bd"/>
</dbReference>
<dbReference type="PANTHER" id="PTHR12962:SF1">
    <property type="entry name" value="COLD SHOCK DOMAIN-CONTAINING PROTEIN CG9705"/>
    <property type="match status" value="1"/>
</dbReference>
<dbReference type="Pfam" id="PF06961">
    <property type="entry name" value="DUF1294"/>
    <property type="match status" value="1"/>
</dbReference>
<dbReference type="InterPro" id="IPR010718">
    <property type="entry name" value="DUF1294"/>
</dbReference>
<dbReference type="SMART" id="SM00357">
    <property type="entry name" value="CSP"/>
    <property type="match status" value="1"/>
</dbReference>
<evidence type="ECO:0000256" key="1">
    <source>
        <dbReference type="ARBA" id="ARBA00022553"/>
    </source>
</evidence>
<dbReference type="RefSeq" id="WP_094828588.1">
    <property type="nucleotide sequence ID" value="NZ_NEVL01000006.1"/>
</dbReference>
<dbReference type="AlphaFoldDB" id="A0A261RVG7"/>
<dbReference type="PROSITE" id="PS51857">
    <property type="entry name" value="CSD_2"/>
    <property type="match status" value="1"/>
</dbReference>
<feature type="transmembrane region" description="Helical" evidence="2">
    <location>
        <begin position="86"/>
        <end position="106"/>
    </location>
</feature>
<accession>A0A261RVG7</accession>